<keyword evidence="1" id="KW-0472">Membrane</keyword>
<keyword evidence="1" id="KW-0812">Transmembrane</keyword>
<feature type="transmembrane region" description="Helical" evidence="1">
    <location>
        <begin position="6"/>
        <end position="30"/>
    </location>
</feature>
<reference evidence="3" key="1">
    <citation type="journal article" date="2019" name="Int. J. Syst. Evol. Microbiol.">
        <title>The Global Catalogue of Microorganisms (GCM) 10K type strain sequencing project: providing services to taxonomists for standard genome sequencing and annotation.</title>
        <authorList>
            <consortium name="The Broad Institute Genomics Platform"/>
            <consortium name="The Broad Institute Genome Sequencing Center for Infectious Disease"/>
            <person name="Wu L."/>
            <person name="Ma J."/>
        </authorList>
    </citation>
    <scope>NUCLEOTIDE SEQUENCE [LARGE SCALE GENOMIC DNA]</scope>
    <source>
        <strain evidence="3">KCTC 19812</strain>
    </source>
</reference>
<dbReference type="InterPro" id="IPR024078">
    <property type="entry name" value="LmbE-like_dom_sf"/>
</dbReference>
<dbReference type="InterPro" id="IPR003737">
    <property type="entry name" value="GlcNAc_PI_deacetylase-related"/>
</dbReference>
<organism evidence="2 3">
    <name type="scientific">Shivajiella indica</name>
    <dbReference type="NCBI Taxonomy" id="872115"/>
    <lineage>
        <taxon>Bacteria</taxon>
        <taxon>Pseudomonadati</taxon>
        <taxon>Bacteroidota</taxon>
        <taxon>Cytophagia</taxon>
        <taxon>Cytophagales</taxon>
        <taxon>Cyclobacteriaceae</taxon>
        <taxon>Shivajiella</taxon>
    </lineage>
</organism>
<dbReference type="PANTHER" id="PTHR12993">
    <property type="entry name" value="N-ACETYLGLUCOSAMINYL-PHOSPHATIDYLINOSITOL DE-N-ACETYLASE-RELATED"/>
    <property type="match status" value="1"/>
</dbReference>
<keyword evidence="1" id="KW-1133">Transmembrane helix</keyword>
<evidence type="ECO:0000313" key="2">
    <source>
        <dbReference type="EMBL" id="MFD2200750.1"/>
    </source>
</evidence>
<dbReference type="Proteomes" id="UP001597414">
    <property type="component" value="Unassembled WGS sequence"/>
</dbReference>
<dbReference type="EC" id="3.5.1.-" evidence="2"/>
<keyword evidence="3" id="KW-1185">Reference proteome</keyword>
<proteinExistence type="predicted"/>
<name>A0ABW5B813_9BACT</name>
<evidence type="ECO:0000313" key="3">
    <source>
        <dbReference type="Proteomes" id="UP001597414"/>
    </source>
</evidence>
<gene>
    <name evidence="2" type="ORF">ACFSKV_04180</name>
</gene>
<comment type="caution">
    <text evidence="2">The sequence shown here is derived from an EMBL/GenBank/DDBJ whole genome shotgun (WGS) entry which is preliminary data.</text>
</comment>
<sequence>MKRLSIILLITIIIMGVLSVGLVLGGRFLLHDKGIPLREQLIEEESPQKIMTFFAHPDDEIAVGGSLLAARKAGHKIILICLTKGEAGPTGGLVERENLGEARALELGMVAEILDAEQLELFDFPDSGLSGVSLDTIKNLALDMIQKHQPDYIISYDSQVGLYGHPDHRSVSLAMEELFQEKFGNTGFPVKKLFQVTLSPKQIKIALQLAPGFQKNYPVEGPGLPFPDFAVKTTPYFFTLENMMDAHASQQEVFRNLLPYREEIPTVIYSRIFDREYFSEVKVFKN</sequence>
<protein>
    <submittedName>
        <fullName evidence="2">PIG-L deacetylase family protein</fullName>
        <ecNumber evidence="2">3.5.1.-</ecNumber>
    </submittedName>
</protein>
<accession>A0ABW5B813</accession>
<dbReference type="Pfam" id="PF02585">
    <property type="entry name" value="PIG-L"/>
    <property type="match status" value="1"/>
</dbReference>
<evidence type="ECO:0000256" key="1">
    <source>
        <dbReference type="SAM" id="Phobius"/>
    </source>
</evidence>
<dbReference type="PANTHER" id="PTHR12993:SF11">
    <property type="entry name" value="N-ACETYLGLUCOSAMINYL-PHOSPHATIDYLINOSITOL DE-N-ACETYLASE"/>
    <property type="match status" value="1"/>
</dbReference>
<dbReference type="Gene3D" id="3.40.50.10320">
    <property type="entry name" value="LmbE-like"/>
    <property type="match status" value="1"/>
</dbReference>
<dbReference type="GO" id="GO:0016787">
    <property type="term" value="F:hydrolase activity"/>
    <property type="evidence" value="ECO:0007669"/>
    <property type="project" value="UniProtKB-KW"/>
</dbReference>
<keyword evidence="2" id="KW-0378">Hydrolase</keyword>
<dbReference type="EMBL" id="JBHUIV010000010">
    <property type="protein sequence ID" value="MFD2200750.1"/>
    <property type="molecule type" value="Genomic_DNA"/>
</dbReference>
<dbReference type="SUPFAM" id="SSF102588">
    <property type="entry name" value="LmbE-like"/>
    <property type="match status" value="1"/>
</dbReference>